<dbReference type="InterPro" id="IPR029058">
    <property type="entry name" value="AB_hydrolase_fold"/>
</dbReference>
<protein>
    <submittedName>
        <fullName evidence="3">Alpha/beta hydrolase family protein</fullName>
    </submittedName>
</protein>
<evidence type="ECO:0000259" key="2">
    <source>
        <dbReference type="Pfam" id="PF01738"/>
    </source>
</evidence>
<dbReference type="AlphaFoldDB" id="A0A5C5WC11"/>
<dbReference type="Pfam" id="PF01738">
    <property type="entry name" value="DLH"/>
    <property type="match status" value="1"/>
</dbReference>
<evidence type="ECO:0000313" key="3">
    <source>
        <dbReference type="EMBL" id="TWT48184.1"/>
    </source>
</evidence>
<dbReference type="Gene3D" id="3.40.50.1820">
    <property type="entry name" value="alpha/beta hydrolase"/>
    <property type="match status" value="1"/>
</dbReference>
<dbReference type="InterPro" id="IPR050955">
    <property type="entry name" value="Plant_Biomass_Hydrol_Est"/>
</dbReference>
<keyword evidence="4" id="KW-1185">Reference proteome</keyword>
<sequence length="243" mass="27093">MARYFLLFFLVFGPAHSIKSLLSASEFEHATFQRTEGETMQYLLALPEAYASNTSERFPLLLFLHGGGESGSDIEKVKTHGPPKQIAAGMSLPFVLLAPQNPHESQFWDDQTLADLLDSIESDYRIDPDRIYLSGMSRGGFGAWRLAIQKPNRFAALVPICGGGDAPYAKKINHLPTWVFHGAKDPVIPISESQQMVDALEAAGGNVMFTIYPEADHDSWTETYDNPRVYQWMLEQTRKVAAP</sequence>
<proteinExistence type="predicted"/>
<accession>A0A5C5WC11</accession>
<organism evidence="3 4">
    <name type="scientific">Rubripirellula amarantea</name>
    <dbReference type="NCBI Taxonomy" id="2527999"/>
    <lineage>
        <taxon>Bacteria</taxon>
        <taxon>Pseudomonadati</taxon>
        <taxon>Planctomycetota</taxon>
        <taxon>Planctomycetia</taxon>
        <taxon>Pirellulales</taxon>
        <taxon>Pirellulaceae</taxon>
        <taxon>Rubripirellula</taxon>
    </lineage>
</organism>
<comment type="caution">
    <text evidence="3">The sequence shown here is derived from an EMBL/GenBank/DDBJ whole genome shotgun (WGS) entry which is preliminary data.</text>
</comment>
<dbReference type="Proteomes" id="UP000316598">
    <property type="component" value="Unassembled WGS sequence"/>
</dbReference>
<dbReference type="GO" id="GO:0016787">
    <property type="term" value="F:hydrolase activity"/>
    <property type="evidence" value="ECO:0007669"/>
    <property type="project" value="UniProtKB-KW"/>
</dbReference>
<dbReference type="PANTHER" id="PTHR43037">
    <property type="entry name" value="UNNAMED PRODUCT-RELATED"/>
    <property type="match status" value="1"/>
</dbReference>
<evidence type="ECO:0000313" key="4">
    <source>
        <dbReference type="Proteomes" id="UP000316598"/>
    </source>
</evidence>
<name>A0A5C5WC11_9BACT</name>
<evidence type="ECO:0000256" key="1">
    <source>
        <dbReference type="ARBA" id="ARBA00022729"/>
    </source>
</evidence>
<dbReference type="RefSeq" id="WP_207310479.1">
    <property type="nucleotide sequence ID" value="NZ_SJPI01000004.1"/>
</dbReference>
<dbReference type="SUPFAM" id="SSF53474">
    <property type="entry name" value="alpha/beta-Hydrolases"/>
    <property type="match status" value="1"/>
</dbReference>
<dbReference type="EMBL" id="SJPI01000004">
    <property type="protein sequence ID" value="TWT48184.1"/>
    <property type="molecule type" value="Genomic_DNA"/>
</dbReference>
<dbReference type="PANTHER" id="PTHR43037:SF1">
    <property type="entry name" value="BLL1128 PROTEIN"/>
    <property type="match status" value="1"/>
</dbReference>
<keyword evidence="3" id="KW-0378">Hydrolase</keyword>
<dbReference type="InterPro" id="IPR002925">
    <property type="entry name" value="Dienelactn_hydro"/>
</dbReference>
<gene>
    <name evidence="3" type="ORF">Pla22_51850</name>
</gene>
<reference evidence="3 4" key="1">
    <citation type="submission" date="2019-02" db="EMBL/GenBank/DDBJ databases">
        <title>Deep-cultivation of Planctomycetes and their phenomic and genomic characterization uncovers novel biology.</title>
        <authorList>
            <person name="Wiegand S."/>
            <person name="Jogler M."/>
            <person name="Boedeker C."/>
            <person name="Pinto D."/>
            <person name="Vollmers J."/>
            <person name="Rivas-Marin E."/>
            <person name="Kohn T."/>
            <person name="Peeters S.H."/>
            <person name="Heuer A."/>
            <person name="Rast P."/>
            <person name="Oberbeckmann S."/>
            <person name="Bunk B."/>
            <person name="Jeske O."/>
            <person name="Meyerdierks A."/>
            <person name="Storesund J.E."/>
            <person name="Kallscheuer N."/>
            <person name="Luecker S."/>
            <person name="Lage O.M."/>
            <person name="Pohl T."/>
            <person name="Merkel B.J."/>
            <person name="Hornburger P."/>
            <person name="Mueller R.-W."/>
            <person name="Bruemmer F."/>
            <person name="Labrenz M."/>
            <person name="Spormann A.M."/>
            <person name="Op Den Camp H."/>
            <person name="Overmann J."/>
            <person name="Amann R."/>
            <person name="Jetten M.S.M."/>
            <person name="Mascher T."/>
            <person name="Medema M.H."/>
            <person name="Devos D.P."/>
            <person name="Kaster A.-K."/>
            <person name="Ovreas L."/>
            <person name="Rohde M."/>
            <person name="Galperin M.Y."/>
            <person name="Jogler C."/>
        </authorList>
    </citation>
    <scope>NUCLEOTIDE SEQUENCE [LARGE SCALE GENOMIC DNA]</scope>
    <source>
        <strain evidence="3 4">Pla22</strain>
    </source>
</reference>
<keyword evidence="1" id="KW-0732">Signal</keyword>
<feature type="domain" description="Dienelactone hydrolase" evidence="2">
    <location>
        <begin position="112"/>
        <end position="217"/>
    </location>
</feature>